<dbReference type="CDD" id="cd00067">
    <property type="entry name" value="GAL4"/>
    <property type="match status" value="1"/>
</dbReference>
<keyword evidence="4" id="KW-1185">Reference proteome</keyword>
<dbReference type="Gene3D" id="4.10.240.10">
    <property type="entry name" value="Zn(2)-C6 fungal-type DNA-binding domain"/>
    <property type="match status" value="1"/>
</dbReference>
<evidence type="ECO:0000313" key="4">
    <source>
        <dbReference type="Proteomes" id="UP000235786"/>
    </source>
</evidence>
<dbReference type="InterPro" id="IPR001138">
    <property type="entry name" value="Zn2Cys6_DnaBD"/>
</dbReference>
<keyword evidence="1" id="KW-0539">Nucleus</keyword>
<dbReference type="Proteomes" id="UP000235786">
    <property type="component" value="Unassembled WGS sequence"/>
</dbReference>
<dbReference type="STRING" id="1149755.A0A2J6S8M9"/>
<dbReference type="GO" id="GO:0000981">
    <property type="term" value="F:DNA-binding transcription factor activity, RNA polymerase II-specific"/>
    <property type="evidence" value="ECO:0007669"/>
    <property type="project" value="InterPro"/>
</dbReference>
<feature type="domain" description="Zn(2)-C6 fungal-type" evidence="2">
    <location>
        <begin position="10"/>
        <end position="38"/>
    </location>
</feature>
<accession>A0A2J6S8M9</accession>
<dbReference type="GO" id="GO:0008270">
    <property type="term" value="F:zinc ion binding"/>
    <property type="evidence" value="ECO:0007669"/>
    <property type="project" value="InterPro"/>
</dbReference>
<name>A0A2J6S8M9_HYAVF</name>
<organism evidence="3 4">
    <name type="scientific">Hyaloscypha variabilis (strain UAMH 11265 / GT02V1 / F)</name>
    <name type="common">Meliniomyces variabilis</name>
    <dbReference type="NCBI Taxonomy" id="1149755"/>
    <lineage>
        <taxon>Eukaryota</taxon>
        <taxon>Fungi</taxon>
        <taxon>Dikarya</taxon>
        <taxon>Ascomycota</taxon>
        <taxon>Pezizomycotina</taxon>
        <taxon>Leotiomycetes</taxon>
        <taxon>Helotiales</taxon>
        <taxon>Hyaloscyphaceae</taxon>
        <taxon>Hyaloscypha</taxon>
        <taxon>Hyaloscypha variabilis</taxon>
    </lineage>
</organism>
<dbReference type="AlphaFoldDB" id="A0A2J6S8M9"/>
<dbReference type="EMBL" id="KZ613938">
    <property type="protein sequence ID" value="PMD47115.1"/>
    <property type="molecule type" value="Genomic_DNA"/>
</dbReference>
<sequence>MVGVPGRSKACKTCKKRKIACTLERPSCKICIKSNRECLGYEQDRMFILDSRTKKQLHKIETKEVAPITPPDTPDSPADNTKALTQIEGSISTKNAYSSLWTINCPSTRSIYRQQIICEFLHSFEPKTLQPRTPIVKTTSDAWKNWFTMLPSHSDFTTALEATVLAICTAKLGRVNNDPALVHESLKFYIQGLWELQKALYNPDLMYKDETAASCMALIGYEVLECPDNTIKAWANHVHGCARLFEARGPRAYTSEFGHELFLAFRQIEIQAALSEKRKTFLADPEWMELPWKGFTKSLSHQILDLQTEMTIPLATGHALLSTPQGIENPLSLLPQVLALLTECWRLDTRLHAFYKRLARSTSRPVYWARLSNGFNQSIIAEGVNGEDGAVVFPVAYQFESFEMARTCTLYWASLAILWSGMKYVYSLLSPVASFLPILAPGSSLPPLKHRTDTASLAKNICQSIEYMEIQSPSNGAMQAVFPLKVAIETLGDSAAAGEGCDKEFEWAKALIVLIGRRAKLLNNLGMPTEQHAFIPGPDNDRTQVVVI</sequence>
<evidence type="ECO:0000259" key="2">
    <source>
        <dbReference type="PROSITE" id="PS50048"/>
    </source>
</evidence>
<protein>
    <recommendedName>
        <fullName evidence="2">Zn(2)-C6 fungal-type domain-containing protein</fullName>
    </recommendedName>
</protein>
<proteinExistence type="predicted"/>
<dbReference type="Pfam" id="PF11951">
    <property type="entry name" value="Fungal_trans_2"/>
    <property type="match status" value="1"/>
</dbReference>
<dbReference type="PANTHER" id="PTHR38111:SF11">
    <property type="entry name" value="TRANSCRIPTION FACTOR DOMAIN-CONTAINING PROTEIN-RELATED"/>
    <property type="match status" value="1"/>
</dbReference>
<dbReference type="InterPro" id="IPR053178">
    <property type="entry name" value="Osmoadaptation_assoc"/>
</dbReference>
<dbReference type="PANTHER" id="PTHR38111">
    <property type="entry name" value="ZN(2)-C6 FUNGAL-TYPE DOMAIN-CONTAINING PROTEIN-RELATED"/>
    <property type="match status" value="1"/>
</dbReference>
<dbReference type="SUPFAM" id="SSF57701">
    <property type="entry name" value="Zn2/Cys6 DNA-binding domain"/>
    <property type="match status" value="1"/>
</dbReference>
<evidence type="ECO:0000313" key="3">
    <source>
        <dbReference type="EMBL" id="PMD47115.1"/>
    </source>
</evidence>
<dbReference type="OrthoDB" id="4491390at2759"/>
<dbReference type="Pfam" id="PF00172">
    <property type="entry name" value="Zn_clus"/>
    <property type="match status" value="1"/>
</dbReference>
<gene>
    <name evidence="3" type="ORF">L207DRAFT_478053</name>
</gene>
<evidence type="ECO:0000256" key="1">
    <source>
        <dbReference type="ARBA" id="ARBA00023242"/>
    </source>
</evidence>
<reference evidence="3 4" key="1">
    <citation type="submission" date="2016-04" db="EMBL/GenBank/DDBJ databases">
        <title>A degradative enzymes factory behind the ericoid mycorrhizal symbiosis.</title>
        <authorList>
            <consortium name="DOE Joint Genome Institute"/>
            <person name="Martino E."/>
            <person name="Morin E."/>
            <person name="Grelet G."/>
            <person name="Kuo A."/>
            <person name="Kohler A."/>
            <person name="Daghino S."/>
            <person name="Barry K."/>
            <person name="Choi C."/>
            <person name="Cichocki N."/>
            <person name="Clum A."/>
            <person name="Copeland A."/>
            <person name="Hainaut M."/>
            <person name="Haridas S."/>
            <person name="Labutti K."/>
            <person name="Lindquist E."/>
            <person name="Lipzen A."/>
            <person name="Khouja H.-R."/>
            <person name="Murat C."/>
            <person name="Ohm R."/>
            <person name="Olson A."/>
            <person name="Spatafora J."/>
            <person name="Veneault-Fourrey C."/>
            <person name="Henrissat B."/>
            <person name="Grigoriev I."/>
            <person name="Martin F."/>
            <person name="Perotto S."/>
        </authorList>
    </citation>
    <scope>NUCLEOTIDE SEQUENCE [LARGE SCALE GENOMIC DNA]</scope>
    <source>
        <strain evidence="3 4">F</strain>
    </source>
</reference>
<dbReference type="PROSITE" id="PS00463">
    <property type="entry name" value="ZN2_CY6_FUNGAL_1"/>
    <property type="match status" value="1"/>
</dbReference>
<dbReference type="InterPro" id="IPR036864">
    <property type="entry name" value="Zn2-C6_fun-type_DNA-bd_sf"/>
</dbReference>
<dbReference type="SMART" id="SM00066">
    <property type="entry name" value="GAL4"/>
    <property type="match status" value="1"/>
</dbReference>
<dbReference type="InterPro" id="IPR021858">
    <property type="entry name" value="Fun_TF"/>
</dbReference>
<dbReference type="PROSITE" id="PS50048">
    <property type="entry name" value="ZN2_CY6_FUNGAL_2"/>
    <property type="match status" value="1"/>
</dbReference>